<proteinExistence type="inferred from homology"/>
<dbReference type="GO" id="GO:0005524">
    <property type="term" value="F:ATP binding"/>
    <property type="evidence" value="ECO:0007669"/>
    <property type="project" value="UniProtKB-KW"/>
</dbReference>
<dbReference type="InterPro" id="IPR013126">
    <property type="entry name" value="Hsp_70_fam"/>
</dbReference>
<dbReference type="Proteomes" id="UP000472262">
    <property type="component" value="Unassembled WGS sequence"/>
</dbReference>
<name>A0A672MBZ1_SINGR</name>
<dbReference type="Ensembl" id="ENSSGRT00000037625.1">
    <property type="protein sequence ID" value="ENSSGRP00000035057.1"/>
    <property type="gene ID" value="ENSSGRG00000019417.1"/>
</dbReference>
<dbReference type="SUPFAM" id="SSF53067">
    <property type="entry name" value="Actin-like ATPase domain"/>
    <property type="match status" value="1"/>
</dbReference>
<keyword evidence="5" id="KW-1185">Reference proteome</keyword>
<protein>
    <submittedName>
        <fullName evidence="4">Uncharacterized protein</fullName>
    </submittedName>
</protein>
<comment type="similarity">
    <text evidence="1">Belongs to the heat shock protein 70 family.</text>
</comment>
<dbReference type="GO" id="GO:0005829">
    <property type="term" value="C:cytosol"/>
    <property type="evidence" value="ECO:0007669"/>
    <property type="project" value="TreeGrafter"/>
</dbReference>
<evidence type="ECO:0000256" key="2">
    <source>
        <dbReference type="ARBA" id="ARBA00022741"/>
    </source>
</evidence>
<sequence length="115" mass="12793">PGWLSLDKAFISCIFSFNTPELVCFRAVVSFNSKNRSTGNAAKKQMITNTASTVSHFKRLHGRLFQDRSVQAEKASLPYDLVPLNIGKVGIKVNTVFISPIKDHLKCSWVCLAVH</sequence>
<evidence type="ECO:0000313" key="5">
    <source>
        <dbReference type="Proteomes" id="UP000472262"/>
    </source>
</evidence>
<accession>A0A672MBZ1</accession>
<organism evidence="4 5">
    <name type="scientific">Sinocyclocheilus grahami</name>
    <name type="common">Dianchi golden-line fish</name>
    <name type="synonym">Barbus grahami</name>
    <dbReference type="NCBI Taxonomy" id="75366"/>
    <lineage>
        <taxon>Eukaryota</taxon>
        <taxon>Metazoa</taxon>
        <taxon>Chordata</taxon>
        <taxon>Craniata</taxon>
        <taxon>Vertebrata</taxon>
        <taxon>Euteleostomi</taxon>
        <taxon>Actinopterygii</taxon>
        <taxon>Neopterygii</taxon>
        <taxon>Teleostei</taxon>
        <taxon>Ostariophysi</taxon>
        <taxon>Cypriniformes</taxon>
        <taxon>Cyprinidae</taxon>
        <taxon>Cyprininae</taxon>
        <taxon>Sinocyclocheilus</taxon>
    </lineage>
</organism>
<evidence type="ECO:0000313" key="4">
    <source>
        <dbReference type="Ensembl" id="ENSSGRP00000035057.1"/>
    </source>
</evidence>
<evidence type="ECO:0000256" key="3">
    <source>
        <dbReference type="ARBA" id="ARBA00022840"/>
    </source>
</evidence>
<keyword evidence="2" id="KW-0547">Nucleotide-binding</keyword>
<dbReference type="PANTHER" id="PTHR45639:SF2">
    <property type="entry name" value="HEAT SHOCK PROTEIN 105 KDA"/>
    <property type="match status" value="1"/>
</dbReference>
<dbReference type="FunFam" id="3.30.30.30:FF:000002">
    <property type="entry name" value="Heat shock 70 kDa protein 4"/>
    <property type="match status" value="1"/>
</dbReference>
<keyword evidence="3" id="KW-0067">ATP-binding</keyword>
<evidence type="ECO:0000256" key="1">
    <source>
        <dbReference type="ARBA" id="ARBA00007381"/>
    </source>
</evidence>
<reference evidence="4" key="2">
    <citation type="submission" date="2025-09" db="UniProtKB">
        <authorList>
            <consortium name="Ensembl"/>
        </authorList>
    </citation>
    <scope>IDENTIFICATION</scope>
</reference>
<dbReference type="InParanoid" id="A0A672MBZ1"/>
<dbReference type="Gene3D" id="3.30.30.30">
    <property type="match status" value="1"/>
</dbReference>
<dbReference type="InterPro" id="IPR043129">
    <property type="entry name" value="ATPase_NBD"/>
</dbReference>
<reference evidence="4" key="1">
    <citation type="submission" date="2025-08" db="UniProtKB">
        <authorList>
            <consortium name="Ensembl"/>
        </authorList>
    </citation>
    <scope>IDENTIFICATION</scope>
</reference>
<dbReference type="PANTHER" id="PTHR45639">
    <property type="entry name" value="HSC70CB, ISOFORM G-RELATED"/>
    <property type="match status" value="1"/>
</dbReference>
<dbReference type="GO" id="GO:0005634">
    <property type="term" value="C:nucleus"/>
    <property type="evidence" value="ECO:0007669"/>
    <property type="project" value="TreeGrafter"/>
</dbReference>
<dbReference type="GO" id="GO:0140662">
    <property type="term" value="F:ATP-dependent protein folding chaperone"/>
    <property type="evidence" value="ECO:0007669"/>
    <property type="project" value="InterPro"/>
</dbReference>
<dbReference type="AlphaFoldDB" id="A0A672MBZ1"/>
<dbReference type="Pfam" id="PF00012">
    <property type="entry name" value="HSP70"/>
    <property type="match status" value="1"/>
</dbReference>